<dbReference type="KEGG" id="gtr:GLOTRDRAFT_136669"/>
<dbReference type="GeneID" id="19303595"/>
<gene>
    <name evidence="1" type="ORF">GLOTRDRAFT_136669</name>
</gene>
<proteinExistence type="predicted"/>
<sequence length="158" mass="18468">MTGGNPYERLKRDDILSTPLYHIYWTYSSPSEPSWRQKRPRSSRYVLGFLLTDEVAARACETHDLSPEEYKDSHIIRRWVVGELTEKYHLPNRWINSPALVYKDRTHSTLRNVVALVDLRSADPSERGPPSVEMVEQIADELKLEGEAREPRWYLLAE</sequence>
<dbReference type="EMBL" id="KB469298">
    <property type="protein sequence ID" value="EPQ57807.1"/>
    <property type="molecule type" value="Genomic_DNA"/>
</dbReference>
<keyword evidence="2" id="KW-1185">Reference proteome</keyword>
<organism evidence="1 2">
    <name type="scientific">Gloeophyllum trabeum (strain ATCC 11539 / FP-39264 / Madison 617)</name>
    <name type="common">Brown rot fungus</name>
    <dbReference type="NCBI Taxonomy" id="670483"/>
    <lineage>
        <taxon>Eukaryota</taxon>
        <taxon>Fungi</taxon>
        <taxon>Dikarya</taxon>
        <taxon>Basidiomycota</taxon>
        <taxon>Agaricomycotina</taxon>
        <taxon>Agaricomycetes</taxon>
        <taxon>Gloeophyllales</taxon>
        <taxon>Gloeophyllaceae</taxon>
        <taxon>Gloeophyllum</taxon>
    </lineage>
</organism>
<dbReference type="HOGENOM" id="CLU_153375_0_0_1"/>
<accession>S7QEG0</accession>
<name>S7QEG0_GLOTA</name>
<dbReference type="RefSeq" id="XP_007863163.1">
    <property type="nucleotide sequence ID" value="XM_007864972.1"/>
</dbReference>
<reference evidence="1 2" key="1">
    <citation type="journal article" date="2012" name="Science">
        <title>The Paleozoic origin of enzymatic lignin decomposition reconstructed from 31 fungal genomes.</title>
        <authorList>
            <person name="Floudas D."/>
            <person name="Binder M."/>
            <person name="Riley R."/>
            <person name="Barry K."/>
            <person name="Blanchette R.A."/>
            <person name="Henrissat B."/>
            <person name="Martinez A.T."/>
            <person name="Otillar R."/>
            <person name="Spatafora J.W."/>
            <person name="Yadav J.S."/>
            <person name="Aerts A."/>
            <person name="Benoit I."/>
            <person name="Boyd A."/>
            <person name="Carlson A."/>
            <person name="Copeland A."/>
            <person name="Coutinho P.M."/>
            <person name="de Vries R.P."/>
            <person name="Ferreira P."/>
            <person name="Findley K."/>
            <person name="Foster B."/>
            <person name="Gaskell J."/>
            <person name="Glotzer D."/>
            <person name="Gorecki P."/>
            <person name="Heitman J."/>
            <person name="Hesse C."/>
            <person name="Hori C."/>
            <person name="Igarashi K."/>
            <person name="Jurgens J.A."/>
            <person name="Kallen N."/>
            <person name="Kersten P."/>
            <person name="Kohler A."/>
            <person name="Kuees U."/>
            <person name="Kumar T.K.A."/>
            <person name="Kuo A."/>
            <person name="LaButti K."/>
            <person name="Larrondo L.F."/>
            <person name="Lindquist E."/>
            <person name="Ling A."/>
            <person name="Lombard V."/>
            <person name="Lucas S."/>
            <person name="Lundell T."/>
            <person name="Martin R."/>
            <person name="McLaughlin D.J."/>
            <person name="Morgenstern I."/>
            <person name="Morin E."/>
            <person name="Murat C."/>
            <person name="Nagy L.G."/>
            <person name="Nolan M."/>
            <person name="Ohm R.A."/>
            <person name="Patyshakuliyeva A."/>
            <person name="Rokas A."/>
            <person name="Ruiz-Duenas F.J."/>
            <person name="Sabat G."/>
            <person name="Salamov A."/>
            <person name="Samejima M."/>
            <person name="Schmutz J."/>
            <person name="Slot J.C."/>
            <person name="St John F."/>
            <person name="Stenlid J."/>
            <person name="Sun H."/>
            <person name="Sun S."/>
            <person name="Syed K."/>
            <person name="Tsang A."/>
            <person name="Wiebenga A."/>
            <person name="Young D."/>
            <person name="Pisabarro A."/>
            <person name="Eastwood D.C."/>
            <person name="Martin F."/>
            <person name="Cullen D."/>
            <person name="Grigoriev I.V."/>
            <person name="Hibbett D.S."/>
        </authorList>
    </citation>
    <scope>NUCLEOTIDE SEQUENCE [LARGE SCALE GENOMIC DNA]</scope>
    <source>
        <strain evidence="1 2">ATCC 11539</strain>
    </source>
</reference>
<dbReference type="Proteomes" id="UP000030669">
    <property type="component" value="Unassembled WGS sequence"/>
</dbReference>
<protein>
    <submittedName>
        <fullName evidence="1">Uncharacterized protein</fullName>
    </submittedName>
</protein>
<evidence type="ECO:0000313" key="2">
    <source>
        <dbReference type="Proteomes" id="UP000030669"/>
    </source>
</evidence>
<evidence type="ECO:0000313" key="1">
    <source>
        <dbReference type="EMBL" id="EPQ57807.1"/>
    </source>
</evidence>
<dbReference type="AlphaFoldDB" id="S7QEG0"/>